<name>A0A6A4AYJ5_9STRA</name>
<comment type="caution">
    <text evidence="1">The sequence shown here is derived from an EMBL/GenBank/DDBJ whole genome shotgun (WGS) entry which is preliminary data.</text>
</comment>
<gene>
    <name evidence="1" type="ORF">PF001_g31706</name>
</gene>
<protein>
    <submittedName>
        <fullName evidence="1">Uncharacterized protein</fullName>
    </submittedName>
</protein>
<dbReference type="Proteomes" id="UP000437068">
    <property type="component" value="Unassembled WGS sequence"/>
</dbReference>
<feature type="non-terminal residue" evidence="1">
    <location>
        <position position="47"/>
    </location>
</feature>
<dbReference type="EMBL" id="QXGE01007469">
    <property type="protein sequence ID" value="KAE9263371.1"/>
    <property type="molecule type" value="Genomic_DNA"/>
</dbReference>
<sequence length="47" mass="5625">MTELLSNEELERLHMNIQESFEVYNDDQLDEMKRTGWEVLPDNIVAE</sequence>
<evidence type="ECO:0000313" key="1">
    <source>
        <dbReference type="EMBL" id="KAE9263371.1"/>
    </source>
</evidence>
<accession>A0A6A4AYJ5</accession>
<reference evidence="1 2" key="1">
    <citation type="submission" date="2018-08" db="EMBL/GenBank/DDBJ databases">
        <title>Genomic investigation of the strawberry pathogen Phytophthora fragariae indicates pathogenicity is determined by transcriptional variation in three key races.</title>
        <authorList>
            <person name="Adams T.M."/>
            <person name="Armitage A.D."/>
            <person name="Sobczyk M.K."/>
            <person name="Bates H.J."/>
            <person name="Dunwell J.M."/>
            <person name="Nellist C.F."/>
            <person name="Harrison R.J."/>
        </authorList>
    </citation>
    <scope>NUCLEOTIDE SEQUENCE [LARGE SCALE GENOMIC DNA]</scope>
    <source>
        <strain evidence="1 2">A4</strain>
    </source>
</reference>
<dbReference type="AlphaFoldDB" id="A0A6A4AYJ5"/>
<proteinExistence type="predicted"/>
<organism evidence="1 2">
    <name type="scientific">Phytophthora fragariae</name>
    <dbReference type="NCBI Taxonomy" id="53985"/>
    <lineage>
        <taxon>Eukaryota</taxon>
        <taxon>Sar</taxon>
        <taxon>Stramenopiles</taxon>
        <taxon>Oomycota</taxon>
        <taxon>Peronosporomycetes</taxon>
        <taxon>Peronosporales</taxon>
        <taxon>Peronosporaceae</taxon>
        <taxon>Phytophthora</taxon>
    </lineage>
</organism>
<evidence type="ECO:0000313" key="2">
    <source>
        <dbReference type="Proteomes" id="UP000437068"/>
    </source>
</evidence>